<dbReference type="InterPro" id="IPR010982">
    <property type="entry name" value="Lambda_DNA-bd_dom_sf"/>
</dbReference>
<dbReference type="PROSITE" id="PS50943">
    <property type="entry name" value="HTH_CROC1"/>
    <property type="match status" value="1"/>
</dbReference>
<accession>A0A7W9KG92</accession>
<evidence type="ECO:0000313" key="2">
    <source>
        <dbReference type="EMBL" id="MBB5892048.1"/>
    </source>
</evidence>
<evidence type="ECO:0000313" key="3">
    <source>
        <dbReference type="Proteomes" id="UP000585638"/>
    </source>
</evidence>
<dbReference type="AlphaFoldDB" id="A0A7W9KG92"/>
<dbReference type="Proteomes" id="UP000585638">
    <property type="component" value="Unassembled WGS sequence"/>
</dbReference>
<dbReference type="RefSeq" id="WP_184862535.1">
    <property type="nucleotide sequence ID" value="NZ_BAAAWY010000007.1"/>
</dbReference>
<dbReference type="CDD" id="cd00093">
    <property type="entry name" value="HTH_XRE"/>
    <property type="match status" value="1"/>
</dbReference>
<dbReference type="Pfam" id="PF01381">
    <property type="entry name" value="HTH_3"/>
    <property type="match status" value="1"/>
</dbReference>
<sequence>MPDSEQSLLADRLNRLFEDVRPEGRAGRRWTNDEVATAVKTAEPTIRVSGAYLSALRTGAKRRPSTELLAALAKFFGVSVDYFVTGEIRNDAEAELARVAENLGVRRLALRALELSPEGLAAVTKIIEQVIELDTKAADEKD</sequence>
<feature type="domain" description="HTH cro/C1-type" evidence="1">
    <location>
        <begin position="48"/>
        <end position="83"/>
    </location>
</feature>
<evidence type="ECO:0000259" key="1">
    <source>
        <dbReference type="PROSITE" id="PS50943"/>
    </source>
</evidence>
<dbReference type="EMBL" id="JACHIR010000001">
    <property type="protein sequence ID" value="MBB5892048.1"/>
    <property type="molecule type" value="Genomic_DNA"/>
</dbReference>
<dbReference type="GO" id="GO:0003677">
    <property type="term" value="F:DNA binding"/>
    <property type="evidence" value="ECO:0007669"/>
    <property type="project" value="InterPro"/>
</dbReference>
<protein>
    <submittedName>
        <fullName evidence="2">Transcriptional regulator with XRE-family HTH domain</fullName>
    </submittedName>
</protein>
<keyword evidence="3" id="KW-1185">Reference proteome</keyword>
<gene>
    <name evidence="2" type="ORF">BJ998_003244</name>
</gene>
<dbReference type="SUPFAM" id="SSF47413">
    <property type="entry name" value="lambda repressor-like DNA-binding domains"/>
    <property type="match status" value="1"/>
</dbReference>
<name>A0A7W9KG92_9PSEU</name>
<dbReference type="Gene3D" id="1.10.260.40">
    <property type="entry name" value="lambda repressor-like DNA-binding domains"/>
    <property type="match status" value="1"/>
</dbReference>
<organism evidence="2 3">
    <name type="scientific">Kutzneria kofuensis</name>
    <dbReference type="NCBI Taxonomy" id="103725"/>
    <lineage>
        <taxon>Bacteria</taxon>
        <taxon>Bacillati</taxon>
        <taxon>Actinomycetota</taxon>
        <taxon>Actinomycetes</taxon>
        <taxon>Pseudonocardiales</taxon>
        <taxon>Pseudonocardiaceae</taxon>
        <taxon>Kutzneria</taxon>
    </lineage>
</organism>
<comment type="caution">
    <text evidence="2">The sequence shown here is derived from an EMBL/GenBank/DDBJ whole genome shotgun (WGS) entry which is preliminary data.</text>
</comment>
<dbReference type="InterPro" id="IPR001387">
    <property type="entry name" value="Cro/C1-type_HTH"/>
</dbReference>
<proteinExistence type="predicted"/>
<reference evidence="2 3" key="1">
    <citation type="submission" date="2020-08" db="EMBL/GenBank/DDBJ databases">
        <title>Sequencing the genomes of 1000 actinobacteria strains.</title>
        <authorList>
            <person name="Klenk H.-P."/>
        </authorList>
    </citation>
    <scope>NUCLEOTIDE SEQUENCE [LARGE SCALE GENOMIC DNA]</scope>
    <source>
        <strain evidence="2 3">DSM 43851</strain>
    </source>
</reference>